<dbReference type="PRINTS" id="PR00996">
    <property type="entry name" value="CHERMTFRASE"/>
</dbReference>
<comment type="catalytic activity">
    <reaction evidence="1 5">
        <text>L-glutamyl-[protein] + S-adenosyl-L-methionine = [protein]-L-glutamate 5-O-methyl ester + S-adenosyl-L-homocysteine</text>
        <dbReference type="Rhea" id="RHEA:24452"/>
        <dbReference type="Rhea" id="RHEA-COMP:10208"/>
        <dbReference type="Rhea" id="RHEA-COMP:10311"/>
        <dbReference type="ChEBI" id="CHEBI:29973"/>
        <dbReference type="ChEBI" id="CHEBI:57856"/>
        <dbReference type="ChEBI" id="CHEBI:59789"/>
        <dbReference type="ChEBI" id="CHEBI:82795"/>
        <dbReference type="EC" id="2.1.1.80"/>
    </reaction>
</comment>
<evidence type="ECO:0000313" key="9">
    <source>
        <dbReference type="Proteomes" id="UP000245474"/>
    </source>
</evidence>
<dbReference type="Gene3D" id="3.40.50.150">
    <property type="entry name" value="Vaccinia Virus protein VP39"/>
    <property type="match status" value="1"/>
</dbReference>
<gene>
    <name evidence="8" type="ORF">DEM34_06430</name>
</gene>
<dbReference type="RefSeq" id="WP_109677407.1">
    <property type="nucleotide sequence ID" value="NZ_CP086615.1"/>
</dbReference>
<dbReference type="Pfam" id="PF01739">
    <property type="entry name" value="CheR"/>
    <property type="match status" value="1"/>
</dbReference>
<proteinExistence type="predicted"/>
<comment type="caution">
    <text evidence="8">The sequence shown here is derived from an EMBL/GenBank/DDBJ whole genome shotgun (WGS) entry which is preliminary data.</text>
</comment>
<evidence type="ECO:0000256" key="3">
    <source>
        <dbReference type="ARBA" id="ARBA00022679"/>
    </source>
</evidence>
<feature type="binding site" evidence="6">
    <location>
        <position position="120"/>
    </location>
    <ligand>
        <name>S-adenosyl-L-methionine</name>
        <dbReference type="ChEBI" id="CHEBI:59789"/>
    </ligand>
</feature>
<keyword evidence="2 5" id="KW-0489">Methyltransferase</keyword>
<dbReference type="InterPro" id="IPR022641">
    <property type="entry name" value="CheR_N"/>
</dbReference>
<name>A0A2U2N4S6_9GAMM</name>
<dbReference type="InterPro" id="IPR022642">
    <property type="entry name" value="CheR_C"/>
</dbReference>
<evidence type="ECO:0000313" key="8">
    <source>
        <dbReference type="EMBL" id="PWG64130.1"/>
    </source>
</evidence>
<sequence length="276" mass="31946">MATAAREFPYTHSDFEAVRGLLAEAAGIHLPDAKRDMVYSRLARRLRRLRVPDFASYLEHVRADTDGERREFLNALTTNLTAFFREGHHFEHVAQTVLPTLPRGEDTWRFWSAGCSTGEEAWSLAIALREALPAADYQRCRILATDIDSSVVERGAAGVYTEERVAGLDAHRLRRHFLRGRGRQAGKVRVRPELTDIVRFRQLNLMDAWPFRRRFHAVFCRNVVIYFDRDTQRELFDRLAEAIEPGGWLYIGHSETLWTVSERFAPEGRTVYRRLS</sequence>
<evidence type="ECO:0000256" key="1">
    <source>
        <dbReference type="ARBA" id="ARBA00001541"/>
    </source>
</evidence>
<reference evidence="8 9" key="1">
    <citation type="submission" date="2018-05" db="EMBL/GenBank/DDBJ databases">
        <title>Spiribacter halobius sp. nov., a moderately halophilic bacterium isolated from marine solar saltern.</title>
        <authorList>
            <person name="Zheng W.-S."/>
            <person name="Lu D.-C."/>
            <person name="Du Z.-J."/>
        </authorList>
    </citation>
    <scope>NUCLEOTIDE SEQUENCE [LARGE SCALE GENOMIC DNA]</scope>
    <source>
        <strain evidence="8 9">E85</strain>
    </source>
</reference>
<dbReference type="Proteomes" id="UP000245474">
    <property type="component" value="Unassembled WGS sequence"/>
</dbReference>
<dbReference type="InterPro" id="IPR029063">
    <property type="entry name" value="SAM-dependent_MTases_sf"/>
</dbReference>
<evidence type="ECO:0000256" key="2">
    <source>
        <dbReference type="ARBA" id="ARBA00022603"/>
    </source>
</evidence>
<dbReference type="PROSITE" id="PS50123">
    <property type="entry name" value="CHER"/>
    <property type="match status" value="1"/>
</dbReference>
<dbReference type="SMART" id="SM00138">
    <property type="entry name" value="MeTrc"/>
    <property type="match status" value="1"/>
</dbReference>
<protein>
    <recommendedName>
        <fullName evidence="5">Chemotaxis protein methyltransferase</fullName>
        <ecNumber evidence="5">2.1.1.80</ecNumber>
    </recommendedName>
</protein>
<organism evidence="8 9">
    <name type="scientific">Sediminicurvatus halobius</name>
    <dbReference type="NCBI Taxonomy" id="2182432"/>
    <lineage>
        <taxon>Bacteria</taxon>
        <taxon>Pseudomonadati</taxon>
        <taxon>Pseudomonadota</taxon>
        <taxon>Gammaproteobacteria</taxon>
        <taxon>Chromatiales</taxon>
        <taxon>Ectothiorhodospiraceae</taxon>
        <taxon>Sediminicurvatus</taxon>
    </lineage>
</organism>
<keyword evidence="4 5" id="KW-0949">S-adenosyl-L-methionine</keyword>
<feature type="binding site" evidence="6">
    <location>
        <begin position="204"/>
        <end position="205"/>
    </location>
    <ligand>
        <name>S-adenosyl-L-methionine</name>
        <dbReference type="ChEBI" id="CHEBI:59789"/>
    </ligand>
</feature>
<evidence type="ECO:0000256" key="6">
    <source>
        <dbReference type="PIRSR" id="PIRSR000410-1"/>
    </source>
</evidence>
<dbReference type="OrthoDB" id="9816309at2"/>
<evidence type="ECO:0000256" key="5">
    <source>
        <dbReference type="PIRNR" id="PIRNR000410"/>
    </source>
</evidence>
<feature type="domain" description="CheR-type methyltransferase" evidence="7">
    <location>
        <begin position="3"/>
        <end position="276"/>
    </location>
</feature>
<feature type="binding site" evidence="6">
    <location>
        <begin position="221"/>
        <end position="222"/>
    </location>
    <ligand>
        <name>S-adenosyl-L-methionine</name>
        <dbReference type="ChEBI" id="CHEBI:59789"/>
    </ligand>
</feature>
<dbReference type="InterPro" id="IPR026024">
    <property type="entry name" value="Chemotaxis_MeTrfase_CheR"/>
</dbReference>
<feature type="binding site" evidence="6">
    <location>
        <position position="146"/>
    </location>
    <ligand>
        <name>S-adenosyl-L-methionine</name>
        <dbReference type="ChEBI" id="CHEBI:59789"/>
    </ligand>
</feature>
<dbReference type="EMBL" id="QFFI01000007">
    <property type="protein sequence ID" value="PWG64130.1"/>
    <property type="molecule type" value="Genomic_DNA"/>
</dbReference>
<dbReference type="SUPFAM" id="SSF47757">
    <property type="entry name" value="Chemotaxis receptor methyltransferase CheR, N-terminal domain"/>
    <property type="match status" value="1"/>
</dbReference>
<feature type="binding site" evidence="6">
    <location>
        <position position="81"/>
    </location>
    <ligand>
        <name>S-adenosyl-L-methionine</name>
        <dbReference type="ChEBI" id="CHEBI:59789"/>
    </ligand>
</feature>
<dbReference type="PANTHER" id="PTHR24422">
    <property type="entry name" value="CHEMOTAXIS PROTEIN METHYLTRANSFERASE"/>
    <property type="match status" value="1"/>
</dbReference>
<dbReference type="InterPro" id="IPR050903">
    <property type="entry name" value="Bact_Chemotaxis_MeTrfase"/>
</dbReference>
<feature type="binding site" evidence="6">
    <location>
        <position position="85"/>
    </location>
    <ligand>
        <name>S-adenosyl-L-methionine</name>
        <dbReference type="ChEBI" id="CHEBI:59789"/>
    </ligand>
</feature>
<keyword evidence="9" id="KW-1185">Reference proteome</keyword>
<dbReference type="Pfam" id="PF03705">
    <property type="entry name" value="CheR_N"/>
    <property type="match status" value="1"/>
</dbReference>
<accession>A0A2U2N4S6</accession>
<evidence type="ECO:0000259" key="7">
    <source>
        <dbReference type="PROSITE" id="PS50123"/>
    </source>
</evidence>
<dbReference type="GO" id="GO:0032259">
    <property type="term" value="P:methylation"/>
    <property type="evidence" value="ECO:0007669"/>
    <property type="project" value="UniProtKB-KW"/>
</dbReference>
<dbReference type="EC" id="2.1.1.80" evidence="5"/>
<comment type="function">
    <text evidence="5">Methylation of the membrane-bound methyl-accepting chemotaxis proteins (MCP) to form gamma-glutamyl methyl ester residues in MCP.</text>
</comment>
<dbReference type="AlphaFoldDB" id="A0A2U2N4S6"/>
<dbReference type="PIRSF" id="PIRSF000410">
    <property type="entry name" value="CheR"/>
    <property type="match status" value="1"/>
</dbReference>
<dbReference type="SUPFAM" id="SSF53335">
    <property type="entry name" value="S-adenosyl-L-methionine-dependent methyltransferases"/>
    <property type="match status" value="1"/>
</dbReference>
<evidence type="ECO:0000256" key="4">
    <source>
        <dbReference type="ARBA" id="ARBA00022691"/>
    </source>
</evidence>
<dbReference type="Gene3D" id="1.10.155.10">
    <property type="entry name" value="Chemotaxis receptor methyltransferase CheR, N-terminal domain"/>
    <property type="match status" value="1"/>
</dbReference>
<dbReference type="InterPro" id="IPR036804">
    <property type="entry name" value="CheR_N_sf"/>
</dbReference>
<feature type="binding site" evidence="6">
    <location>
        <position position="79"/>
    </location>
    <ligand>
        <name>S-adenosyl-L-methionine</name>
        <dbReference type="ChEBI" id="CHEBI:59789"/>
    </ligand>
</feature>
<dbReference type="GO" id="GO:0008983">
    <property type="term" value="F:protein-glutamate O-methyltransferase activity"/>
    <property type="evidence" value="ECO:0007669"/>
    <property type="project" value="UniProtKB-EC"/>
</dbReference>
<dbReference type="InterPro" id="IPR000780">
    <property type="entry name" value="CheR_MeTrfase"/>
</dbReference>
<dbReference type="CDD" id="cd02440">
    <property type="entry name" value="AdoMet_MTases"/>
    <property type="match status" value="1"/>
</dbReference>
<keyword evidence="3 5" id="KW-0808">Transferase</keyword>
<dbReference type="PANTHER" id="PTHR24422:SF19">
    <property type="entry name" value="CHEMOTAXIS PROTEIN METHYLTRANSFERASE"/>
    <property type="match status" value="1"/>
</dbReference>